<reference evidence="1 2" key="1">
    <citation type="submission" date="2019-08" db="EMBL/GenBank/DDBJ databases">
        <authorList>
            <person name="Dhanesh K."/>
            <person name="Kumar G."/>
            <person name="Sasikala C."/>
            <person name="Venkata Ramana C."/>
        </authorList>
    </citation>
    <scope>NUCLEOTIDE SEQUENCE [LARGE SCALE GENOMIC DNA]</scope>
    <source>
        <strain evidence="1 2">JC645</strain>
    </source>
</reference>
<protein>
    <recommendedName>
        <fullName evidence="3">Phage major capsid protein</fullName>
    </recommendedName>
</protein>
<accession>A0A5M6DGT2</accession>
<dbReference type="RefSeq" id="WP_150075678.1">
    <property type="nucleotide sequence ID" value="NZ_VWOX01000003.1"/>
</dbReference>
<dbReference type="Proteomes" id="UP000324479">
    <property type="component" value="Unassembled WGS sequence"/>
</dbReference>
<evidence type="ECO:0000313" key="1">
    <source>
        <dbReference type="EMBL" id="KAA5545409.1"/>
    </source>
</evidence>
<dbReference type="EMBL" id="VWOX01000003">
    <property type="protein sequence ID" value="KAA5545409.1"/>
    <property type="molecule type" value="Genomic_DNA"/>
</dbReference>
<sequence length="415" mass="45105">MARSTLSDVARIEAALATEYGISDETQAEYYRRNDYSDSEIEKLLNEASSREYVRRASLTDLAACIVETLEPSFREFKPVPLFKKCQDIQAEFGDNRVHASTGVSTVSLPGALGRLANKQLLQSYNEVPAVLSSLAKKVKGRDYQTHTSYRVGLNDLLDEVSPGGEVRSTSMTESGYDWRPSIHARSLSLAEEMITNDDLSVFLEASRAMGAAGKRRIELELAGLIQDSSRVDGAPTSGEFWFSSGTGPGNVQPNYMVGASSALSLDSLATADAMLRAQLDQAGDPCDLTGTHLLVLGENHVLAKTLYNSTEVRPAGASSTTMPISNGFHRAFEPLTSEWLRSKRLVSPAAGTEWWLVHVGRTHLYQLGFVGSDVPVVETFEHVPNMLGITMRAKLSFGVSLMDPRAAVYSKGAA</sequence>
<comment type="caution">
    <text evidence="1">The sequence shown here is derived from an EMBL/GenBank/DDBJ whole genome shotgun (WGS) entry which is preliminary data.</text>
</comment>
<keyword evidence="2" id="KW-1185">Reference proteome</keyword>
<gene>
    <name evidence="1" type="ORF">FYK55_07090</name>
</gene>
<evidence type="ECO:0008006" key="3">
    <source>
        <dbReference type="Google" id="ProtNLM"/>
    </source>
</evidence>
<proteinExistence type="predicted"/>
<evidence type="ECO:0000313" key="2">
    <source>
        <dbReference type="Proteomes" id="UP000324479"/>
    </source>
</evidence>
<organism evidence="1 2">
    <name type="scientific">Roseiconus nitratireducens</name>
    <dbReference type="NCBI Taxonomy" id="2605748"/>
    <lineage>
        <taxon>Bacteria</taxon>
        <taxon>Pseudomonadati</taxon>
        <taxon>Planctomycetota</taxon>
        <taxon>Planctomycetia</taxon>
        <taxon>Pirellulales</taxon>
        <taxon>Pirellulaceae</taxon>
        <taxon>Roseiconus</taxon>
    </lineage>
</organism>
<dbReference type="AlphaFoldDB" id="A0A5M6DGT2"/>
<name>A0A5M6DGT2_9BACT</name>
<dbReference type="Pfam" id="PF25209">
    <property type="entry name" value="Phage_capsid_4"/>
    <property type="match status" value="1"/>
</dbReference>